<keyword evidence="3" id="KW-1185">Reference proteome</keyword>
<accession>A0A3M7SMN2</accession>
<organism evidence="2 3">
    <name type="scientific">Brachionus plicatilis</name>
    <name type="common">Marine rotifer</name>
    <name type="synonym">Brachionus muelleri</name>
    <dbReference type="NCBI Taxonomy" id="10195"/>
    <lineage>
        <taxon>Eukaryota</taxon>
        <taxon>Metazoa</taxon>
        <taxon>Spiralia</taxon>
        <taxon>Gnathifera</taxon>
        <taxon>Rotifera</taxon>
        <taxon>Eurotatoria</taxon>
        <taxon>Monogononta</taxon>
        <taxon>Pseudotrocha</taxon>
        <taxon>Ploima</taxon>
        <taxon>Brachionidae</taxon>
        <taxon>Brachionus</taxon>
    </lineage>
</organism>
<gene>
    <name evidence="2" type="ORF">BpHYR1_037031</name>
</gene>
<comment type="caution">
    <text evidence="2">The sequence shown here is derived from an EMBL/GenBank/DDBJ whole genome shotgun (WGS) entry which is preliminary data.</text>
</comment>
<evidence type="ECO:0000313" key="2">
    <source>
        <dbReference type="EMBL" id="RNA36935.1"/>
    </source>
</evidence>
<keyword evidence="1" id="KW-0812">Transmembrane</keyword>
<proteinExistence type="predicted"/>
<feature type="transmembrane region" description="Helical" evidence="1">
    <location>
        <begin position="20"/>
        <end position="37"/>
    </location>
</feature>
<evidence type="ECO:0000256" key="1">
    <source>
        <dbReference type="SAM" id="Phobius"/>
    </source>
</evidence>
<evidence type="ECO:0000313" key="3">
    <source>
        <dbReference type="Proteomes" id="UP000276133"/>
    </source>
</evidence>
<dbReference type="EMBL" id="REGN01001111">
    <property type="protein sequence ID" value="RNA36935.1"/>
    <property type="molecule type" value="Genomic_DNA"/>
</dbReference>
<reference evidence="2 3" key="1">
    <citation type="journal article" date="2018" name="Sci. Rep.">
        <title>Genomic signatures of local adaptation to the degree of environmental predictability in rotifers.</title>
        <authorList>
            <person name="Franch-Gras L."/>
            <person name="Hahn C."/>
            <person name="Garcia-Roger E.M."/>
            <person name="Carmona M.J."/>
            <person name="Serra M."/>
            <person name="Gomez A."/>
        </authorList>
    </citation>
    <scope>NUCLEOTIDE SEQUENCE [LARGE SCALE GENOMIC DNA]</scope>
    <source>
        <strain evidence="2">HYR1</strain>
    </source>
</reference>
<keyword evidence="1" id="KW-0472">Membrane</keyword>
<dbReference type="Proteomes" id="UP000276133">
    <property type="component" value="Unassembled WGS sequence"/>
</dbReference>
<keyword evidence="1" id="KW-1133">Transmembrane helix</keyword>
<name>A0A3M7SMN2_BRAPC</name>
<sequence>MLDVPEFSSSEFTETVLTRLLSISLAAGAVVLQARVLRNFLAVLVFSELKPNFLGPLSSSGLTKLDLSLEKLDADMLAVVGDTVLLELGCEDCLLSERRLELDMPERT</sequence>
<protein>
    <submittedName>
        <fullName evidence="2">Uncharacterized protein</fullName>
    </submittedName>
</protein>
<dbReference type="AlphaFoldDB" id="A0A3M7SMN2"/>